<gene>
    <name evidence="3" type="ORF">E1301_Tti004227</name>
</gene>
<dbReference type="Proteomes" id="UP000324632">
    <property type="component" value="Chromosome 17"/>
</dbReference>
<feature type="compositionally biased region" description="Basic and acidic residues" evidence="2">
    <location>
        <begin position="282"/>
        <end position="305"/>
    </location>
</feature>
<dbReference type="EMBL" id="SOYY01000017">
    <property type="protein sequence ID" value="KAA0709348.1"/>
    <property type="molecule type" value="Genomic_DNA"/>
</dbReference>
<evidence type="ECO:0000256" key="2">
    <source>
        <dbReference type="SAM" id="MobiDB-lite"/>
    </source>
</evidence>
<feature type="region of interest" description="Disordered" evidence="2">
    <location>
        <begin position="533"/>
        <end position="567"/>
    </location>
</feature>
<feature type="compositionally biased region" description="Polar residues" evidence="2">
    <location>
        <begin position="693"/>
        <end position="712"/>
    </location>
</feature>
<keyword evidence="1" id="KW-0175">Coiled coil</keyword>
<proteinExistence type="predicted"/>
<comment type="caution">
    <text evidence="3">The sequence shown here is derived from an EMBL/GenBank/DDBJ whole genome shotgun (WGS) entry which is preliminary data.</text>
</comment>
<evidence type="ECO:0000256" key="1">
    <source>
        <dbReference type="SAM" id="Coils"/>
    </source>
</evidence>
<feature type="compositionally biased region" description="Polar residues" evidence="2">
    <location>
        <begin position="607"/>
        <end position="623"/>
    </location>
</feature>
<name>A0A5A9NJ05_9TELE</name>
<evidence type="ECO:0000313" key="4">
    <source>
        <dbReference type="Proteomes" id="UP000324632"/>
    </source>
</evidence>
<sequence length="812" mass="88482">MEGFLRWNFPQGGPFLGGSSLQKPFQSKKLPDVCSSFYSIADEPFPEVSGFLDDTVGQSFLDNETGTALNSPACLPSERVTKHTNEVDIAPRNETANVSDLNCIMPGVCSHLADKSTSSKSLQNDKDITNVTASKVEGNRNDFSNIPTVSITSFEKSDFMSAEKNSTFNVTQDLKERGGINTTNTCINATVDLHDIKNTHFECVQSQEPREGPDAKLNSTVDIDVARIKSGNATIDLVQSQNTKEDSDTGVNATVDIPNLDCTHDKMNSSSDNSASNTTTERPSEKHDGTIDIQPHELEEEKRDGSPNSTRDAKINSPLSKISEEANVTVEIVEQTESAALQASCDIQSISVSVKPGEGTFTIFNTTTELAVPDHPILKNTTIEIKSLSTEITSQATVAETGNENRNAEVETSTSAFVHPVETPSDSSKINLDEFPPKTSKPGFVDSECIQNSETENFSRNSIFCLDDTLDMKTSFMVTSTPIVFGKEPRFEVLRDTKPTPMRKRLSVINSIEAHSSEELVGTSHHDGTIATHVTQSSNRSQKVSTQCTSGHSTSEPVNEKKPLTKPIVKRQLPQLFSKLSHPKSGLPPRPQSSMNSSAAFRPKTVQVPNVSHQADASSSTLPGNKKARQLNKAKHIGNVNYTTSAVPDKTPVVSSVPGYTFTAVSKHSSSGIPQMKPSGRQPPNRKRVALKSPQTTQNSVETVQPPSSNKPSGLPGMRTRNSLLPGLAQKHLSNDDLPSAKRKRIAPSVHPTVVSDAVQPAEAALESDRLNCSKHQEKLERFLEELVRLRSECKNWGPEKLEMCLEELKRI</sequence>
<feature type="region of interest" description="Disordered" evidence="2">
    <location>
        <begin position="239"/>
        <end position="318"/>
    </location>
</feature>
<feature type="region of interest" description="Disordered" evidence="2">
    <location>
        <begin position="665"/>
        <end position="722"/>
    </location>
</feature>
<feature type="compositionally biased region" description="Low complexity" evidence="2">
    <location>
        <begin position="268"/>
        <end position="280"/>
    </location>
</feature>
<evidence type="ECO:0000313" key="3">
    <source>
        <dbReference type="EMBL" id="KAA0709348.1"/>
    </source>
</evidence>
<accession>A0A5A9NJ05</accession>
<feature type="region of interest" description="Disordered" evidence="2">
    <location>
        <begin position="579"/>
        <end position="627"/>
    </location>
</feature>
<feature type="coiled-coil region" evidence="1">
    <location>
        <begin position="766"/>
        <end position="793"/>
    </location>
</feature>
<reference evidence="3 4" key="1">
    <citation type="journal article" date="2019" name="Mol. Ecol. Resour.">
        <title>Chromosome-level genome assembly of Triplophysa tibetana, a fish adapted to the harsh high-altitude environment of the Tibetan Plateau.</title>
        <authorList>
            <person name="Yang X."/>
            <person name="Liu H."/>
            <person name="Ma Z."/>
            <person name="Zou Y."/>
            <person name="Zou M."/>
            <person name="Mao Y."/>
            <person name="Li X."/>
            <person name="Wang H."/>
            <person name="Chen T."/>
            <person name="Wang W."/>
            <person name="Yang R."/>
        </authorList>
    </citation>
    <scope>NUCLEOTIDE SEQUENCE [LARGE SCALE GENOMIC DNA]</scope>
    <source>
        <strain evidence="3">TTIB1903HZAU</strain>
        <tissue evidence="3">Muscle</tissue>
    </source>
</reference>
<dbReference type="AlphaFoldDB" id="A0A5A9NJ05"/>
<organism evidence="3 4">
    <name type="scientific">Triplophysa tibetana</name>
    <dbReference type="NCBI Taxonomy" id="1572043"/>
    <lineage>
        <taxon>Eukaryota</taxon>
        <taxon>Metazoa</taxon>
        <taxon>Chordata</taxon>
        <taxon>Craniata</taxon>
        <taxon>Vertebrata</taxon>
        <taxon>Euteleostomi</taxon>
        <taxon>Actinopterygii</taxon>
        <taxon>Neopterygii</taxon>
        <taxon>Teleostei</taxon>
        <taxon>Ostariophysi</taxon>
        <taxon>Cypriniformes</taxon>
        <taxon>Nemacheilidae</taxon>
        <taxon>Triplophysa</taxon>
    </lineage>
</organism>
<keyword evidence="4" id="KW-1185">Reference proteome</keyword>
<protein>
    <submittedName>
        <fullName evidence="3">Uncharacterized protein</fullName>
    </submittedName>
</protein>
<feature type="compositionally biased region" description="Polar residues" evidence="2">
    <location>
        <begin position="533"/>
        <end position="557"/>
    </location>
</feature>